<name>A0A6G1X8A1_9BACI</name>
<dbReference type="AlphaFoldDB" id="A0A6G1X8A1"/>
<keyword evidence="1" id="KW-1133">Transmembrane helix</keyword>
<evidence type="ECO:0008006" key="4">
    <source>
        <dbReference type="Google" id="ProtNLM"/>
    </source>
</evidence>
<accession>A0A6G1X8A1</accession>
<dbReference type="EMBL" id="WJNH01000007">
    <property type="protein sequence ID" value="MRG87136.1"/>
    <property type="molecule type" value="Genomic_DNA"/>
</dbReference>
<dbReference type="Proteomes" id="UP000480185">
    <property type="component" value="Unassembled WGS sequence"/>
</dbReference>
<feature type="transmembrane region" description="Helical" evidence="1">
    <location>
        <begin position="50"/>
        <end position="68"/>
    </location>
</feature>
<gene>
    <name evidence="2" type="ORF">GH754_12530</name>
</gene>
<evidence type="ECO:0000313" key="2">
    <source>
        <dbReference type="EMBL" id="MRG87136.1"/>
    </source>
</evidence>
<keyword evidence="1" id="KW-0472">Membrane</keyword>
<keyword evidence="3" id="KW-1185">Reference proteome</keyword>
<dbReference type="RefSeq" id="WP_153729018.1">
    <property type="nucleotide sequence ID" value="NZ_WJNH01000007.1"/>
</dbReference>
<organism evidence="2 3">
    <name type="scientific">Salinibacillus xinjiangensis</name>
    <dbReference type="NCBI Taxonomy" id="1229268"/>
    <lineage>
        <taxon>Bacteria</taxon>
        <taxon>Bacillati</taxon>
        <taxon>Bacillota</taxon>
        <taxon>Bacilli</taxon>
        <taxon>Bacillales</taxon>
        <taxon>Bacillaceae</taxon>
        <taxon>Salinibacillus</taxon>
    </lineage>
</organism>
<comment type="caution">
    <text evidence="2">The sequence shown here is derived from an EMBL/GenBank/DDBJ whole genome shotgun (WGS) entry which is preliminary data.</text>
</comment>
<sequence>MKKSRFDDKLQHYFTSQTNDMNNLKDHTWENIQQRLFTDEEPESKKPNRFVVGVAMLAVVVMISIGTSTTTGQAIIGSLKELFEPNKQVDIAIEGDKEETEVTLETKEELDYIIYVDDSRYKMVKGDTDRIVPKQELGEQYPEVSMEISQHTNTTIEEQMKKATNEVINEGLAVRREGPVNEPLPGKFVKYMEEEPNEWDSPVYKYYFFESGGNVFVIKQEYFLEASEGHGVRFDSMLESFEIVK</sequence>
<keyword evidence="1" id="KW-0812">Transmembrane</keyword>
<evidence type="ECO:0000313" key="3">
    <source>
        <dbReference type="Proteomes" id="UP000480185"/>
    </source>
</evidence>
<protein>
    <recommendedName>
        <fullName evidence="4">DUF4367 domain-containing protein</fullName>
    </recommendedName>
</protein>
<dbReference type="OrthoDB" id="2871129at2"/>
<proteinExistence type="predicted"/>
<evidence type="ECO:0000256" key="1">
    <source>
        <dbReference type="SAM" id="Phobius"/>
    </source>
</evidence>
<reference evidence="2 3" key="1">
    <citation type="submission" date="2019-11" db="EMBL/GenBank/DDBJ databases">
        <authorList>
            <person name="Li J."/>
        </authorList>
    </citation>
    <scope>NUCLEOTIDE SEQUENCE [LARGE SCALE GENOMIC DNA]</scope>
    <source>
        <strain evidence="2 3">J4</strain>
    </source>
</reference>